<evidence type="ECO:0000256" key="4">
    <source>
        <dbReference type="ARBA" id="ARBA00022827"/>
    </source>
</evidence>
<dbReference type="SUPFAM" id="SSF54373">
    <property type="entry name" value="FAD-linked reductases, C-terminal domain"/>
    <property type="match status" value="1"/>
</dbReference>
<dbReference type="OrthoDB" id="409956at2759"/>
<dbReference type="Gene3D" id="3.30.9.10">
    <property type="entry name" value="D-Amino Acid Oxidase, subunit A, domain 2"/>
    <property type="match status" value="1"/>
</dbReference>
<evidence type="ECO:0000313" key="8">
    <source>
        <dbReference type="EMBL" id="KAH7141634.1"/>
    </source>
</evidence>
<proteinExistence type="inferred from homology"/>
<feature type="signal peptide" evidence="6">
    <location>
        <begin position="1"/>
        <end position="18"/>
    </location>
</feature>
<dbReference type="GO" id="GO:0005737">
    <property type="term" value="C:cytoplasm"/>
    <property type="evidence" value="ECO:0007669"/>
    <property type="project" value="TreeGrafter"/>
</dbReference>
<dbReference type="PANTHER" id="PTHR11530:SF16">
    <property type="entry name" value="D-AMINO ACID OXIDASE (AFU_ORTHOLOGUE AFUA_5G11290)"/>
    <property type="match status" value="1"/>
</dbReference>
<name>A0A9P9EPW2_9HYPO</name>
<dbReference type="InterPro" id="IPR006181">
    <property type="entry name" value="D-amino_acid_oxidase_CS"/>
</dbReference>
<accession>A0A9P9EPW2</accession>
<evidence type="ECO:0000256" key="3">
    <source>
        <dbReference type="ARBA" id="ARBA00022630"/>
    </source>
</evidence>
<comment type="similarity">
    <text evidence="2">Belongs to the DAMOX/DASOX family.</text>
</comment>
<evidence type="ECO:0000256" key="1">
    <source>
        <dbReference type="ARBA" id="ARBA00001974"/>
    </source>
</evidence>
<keyword evidence="9" id="KW-1185">Reference proteome</keyword>
<dbReference type="GO" id="GO:0071949">
    <property type="term" value="F:FAD binding"/>
    <property type="evidence" value="ECO:0007669"/>
    <property type="project" value="InterPro"/>
</dbReference>
<dbReference type="Pfam" id="PF01266">
    <property type="entry name" value="DAO"/>
    <property type="match status" value="1"/>
</dbReference>
<evidence type="ECO:0000256" key="2">
    <source>
        <dbReference type="ARBA" id="ARBA00006730"/>
    </source>
</evidence>
<dbReference type="Gene3D" id="3.40.50.720">
    <property type="entry name" value="NAD(P)-binding Rossmann-like Domain"/>
    <property type="match status" value="1"/>
</dbReference>
<dbReference type="SUPFAM" id="SSF51971">
    <property type="entry name" value="Nucleotide-binding domain"/>
    <property type="match status" value="1"/>
</dbReference>
<dbReference type="Proteomes" id="UP000738349">
    <property type="component" value="Unassembled WGS sequence"/>
</dbReference>
<keyword evidence="6" id="KW-0732">Signal</keyword>
<dbReference type="InterPro" id="IPR023209">
    <property type="entry name" value="DAO"/>
</dbReference>
<dbReference type="AlphaFoldDB" id="A0A9P9EPW2"/>
<dbReference type="PROSITE" id="PS00677">
    <property type="entry name" value="DAO"/>
    <property type="match status" value="1"/>
</dbReference>
<evidence type="ECO:0000256" key="5">
    <source>
        <dbReference type="ARBA" id="ARBA00023002"/>
    </source>
</evidence>
<dbReference type="EMBL" id="JAGMUV010000010">
    <property type="protein sequence ID" value="KAH7141634.1"/>
    <property type="molecule type" value="Genomic_DNA"/>
</dbReference>
<comment type="cofactor">
    <cofactor evidence="1">
        <name>FAD</name>
        <dbReference type="ChEBI" id="CHEBI:57692"/>
    </cofactor>
</comment>
<dbReference type="GO" id="GO:0003884">
    <property type="term" value="F:D-amino-acid oxidase activity"/>
    <property type="evidence" value="ECO:0007669"/>
    <property type="project" value="InterPro"/>
</dbReference>
<dbReference type="GO" id="GO:0019478">
    <property type="term" value="P:D-amino acid catabolic process"/>
    <property type="evidence" value="ECO:0007669"/>
    <property type="project" value="TreeGrafter"/>
</dbReference>
<dbReference type="PANTHER" id="PTHR11530">
    <property type="entry name" value="D-AMINO ACID OXIDASE"/>
    <property type="match status" value="1"/>
</dbReference>
<protein>
    <submittedName>
        <fullName evidence="8">FAD dependent oxidoreductase</fullName>
    </submittedName>
</protein>
<gene>
    <name evidence="8" type="ORF">EDB81DRAFT_898845</name>
</gene>
<evidence type="ECO:0000256" key="6">
    <source>
        <dbReference type="SAM" id="SignalP"/>
    </source>
</evidence>
<keyword evidence="5" id="KW-0560">Oxidoreductase</keyword>
<feature type="chain" id="PRO_5040465436" evidence="6">
    <location>
        <begin position="19"/>
        <end position="363"/>
    </location>
</feature>
<evidence type="ECO:0000313" key="9">
    <source>
        <dbReference type="Proteomes" id="UP000738349"/>
    </source>
</evidence>
<feature type="domain" description="FAD dependent oxidoreductase" evidence="7">
    <location>
        <begin position="5"/>
        <end position="351"/>
    </location>
</feature>
<dbReference type="InterPro" id="IPR006076">
    <property type="entry name" value="FAD-dep_OxRdtase"/>
</dbReference>
<keyword evidence="4" id="KW-0274">FAD</keyword>
<dbReference type="PIRSF" id="PIRSF000189">
    <property type="entry name" value="D-aa_oxidase"/>
    <property type="match status" value="1"/>
</dbReference>
<comment type="caution">
    <text evidence="8">The sequence shown here is derived from an EMBL/GenBank/DDBJ whole genome shotgun (WGS) entry which is preliminary data.</text>
</comment>
<reference evidence="8" key="1">
    <citation type="journal article" date="2021" name="Nat. Commun.">
        <title>Genetic determinants of endophytism in the Arabidopsis root mycobiome.</title>
        <authorList>
            <person name="Mesny F."/>
            <person name="Miyauchi S."/>
            <person name="Thiergart T."/>
            <person name="Pickel B."/>
            <person name="Atanasova L."/>
            <person name="Karlsson M."/>
            <person name="Huettel B."/>
            <person name="Barry K.W."/>
            <person name="Haridas S."/>
            <person name="Chen C."/>
            <person name="Bauer D."/>
            <person name="Andreopoulos W."/>
            <person name="Pangilinan J."/>
            <person name="LaButti K."/>
            <person name="Riley R."/>
            <person name="Lipzen A."/>
            <person name="Clum A."/>
            <person name="Drula E."/>
            <person name="Henrissat B."/>
            <person name="Kohler A."/>
            <person name="Grigoriev I.V."/>
            <person name="Martin F.M."/>
            <person name="Hacquard S."/>
        </authorList>
    </citation>
    <scope>NUCLEOTIDE SEQUENCE</scope>
    <source>
        <strain evidence="8">MPI-CAGE-AT-0147</strain>
    </source>
</reference>
<keyword evidence="3" id="KW-0285">Flavoprotein</keyword>
<evidence type="ECO:0000259" key="7">
    <source>
        <dbReference type="Pfam" id="PF01266"/>
    </source>
</evidence>
<organism evidence="8 9">
    <name type="scientific">Dactylonectria macrodidyma</name>
    <dbReference type="NCBI Taxonomy" id="307937"/>
    <lineage>
        <taxon>Eukaryota</taxon>
        <taxon>Fungi</taxon>
        <taxon>Dikarya</taxon>
        <taxon>Ascomycota</taxon>
        <taxon>Pezizomycotina</taxon>
        <taxon>Sordariomycetes</taxon>
        <taxon>Hypocreomycetidae</taxon>
        <taxon>Hypocreales</taxon>
        <taxon>Nectriaceae</taxon>
        <taxon>Dactylonectria</taxon>
    </lineage>
</organism>
<sequence length="363" mass="39896">MPNTIVVVGAGVIGLTSALLLAKENRDNVTVVAKHMPGDYDAEYASPWAGANVIPLSPKDTSRWERRTWVALKKLTEESPEAGIHFQTTHVLRRNKDIEEAKSGFSAHFYTANPWFKEIFNHFRDNTPTEVALGYDSGFQYQGICINTAIYLPWLLGQCLKHGVVMKRAILDDIKEAKYLSHTGKKANIIVNASGLGSLKLGGVQDTTMAPARGQIVVVRNETPKHLPLFMCSSALDESGEEIYAMQRAAGGGTVLGGTYQIGDWDSQPDPNTANRIMERIVTLCPEIAGGKGVTGLDVIRHGVGFRPWRKGGLRLEEEKLDDETWIIHNYGHSGWGYMGSYGCAEGVVELVDKVVDETRAKL</sequence>